<keyword evidence="3" id="KW-1185">Reference proteome</keyword>
<accession>A0A2U1CQ68</accession>
<reference evidence="2 3" key="1">
    <citation type="submission" date="2018-04" db="EMBL/GenBank/DDBJ databases">
        <title>Genomic Encyclopedia of Type Strains, Phase IV (KMG-IV): sequencing the most valuable type-strain genomes for metagenomic binning, comparative biology and taxonomic classification.</title>
        <authorList>
            <person name="Goeker M."/>
        </authorList>
    </citation>
    <scope>NUCLEOTIDE SEQUENCE [LARGE SCALE GENOMIC DNA]</scope>
    <source>
        <strain evidence="2 3">DSM 10065</strain>
    </source>
</reference>
<evidence type="ECO:0000256" key="1">
    <source>
        <dbReference type="SAM" id="MobiDB-lite"/>
    </source>
</evidence>
<feature type="region of interest" description="Disordered" evidence="1">
    <location>
        <begin position="137"/>
        <end position="158"/>
    </location>
</feature>
<evidence type="ECO:0000313" key="2">
    <source>
        <dbReference type="EMBL" id="PVY68042.1"/>
    </source>
</evidence>
<sequence length="158" mass="16854">MSKKRMFFAQVAFPASRGHTAANDDIHTNPCLSCGACCAHFRVSFYCGEIAGENGGTVPPDLVSQVGPLRACMKGTEYGGQRCVALRGEVGQEGTHCAIYEQRPSPCRDFPAWEEDGTPNPDCQKVRAKFGLAALPHIAHDDDRDPGQAPPGHGDVAA</sequence>
<evidence type="ECO:0000313" key="3">
    <source>
        <dbReference type="Proteomes" id="UP000246145"/>
    </source>
</evidence>
<name>A0A2U1CQ68_9BURK</name>
<dbReference type="EMBL" id="QEKO01000001">
    <property type="protein sequence ID" value="PVY68042.1"/>
    <property type="molecule type" value="Genomic_DNA"/>
</dbReference>
<dbReference type="RefSeq" id="WP_116517301.1">
    <property type="nucleotide sequence ID" value="NZ_JACCEX010000001.1"/>
</dbReference>
<dbReference type="Proteomes" id="UP000246145">
    <property type="component" value="Unassembled WGS sequence"/>
</dbReference>
<proteinExistence type="predicted"/>
<dbReference type="OrthoDB" id="196483at2"/>
<organism evidence="2 3">
    <name type="scientific">Pusillimonas noertemannii</name>
    <dbReference type="NCBI Taxonomy" id="305977"/>
    <lineage>
        <taxon>Bacteria</taxon>
        <taxon>Pseudomonadati</taxon>
        <taxon>Pseudomonadota</taxon>
        <taxon>Betaproteobacteria</taxon>
        <taxon>Burkholderiales</taxon>
        <taxon>Alcaligenaceae</taxon>
        <taxon>Pusillimonas</taxon>
    </lineage>
</organism>
<dbReference type="AlphaFoldDB" id="A0A2U1CQ68"/>
<comment type="caution">
    <text evidence="2">The sequence shown here is derived from an EMBL/GenBank/DDBJ whole genome shotgun (WGS) entry which is preliminary data.</text>
</comment>
<gene>
    <name evidence="2" type="ORF">C7440_0429</name>
</gene>
<dbReference type="Pfam" id="PF03692">
    <property type="entry name" value="CxxCxxCC"/>
    <property type="match status" value="1"/>
</dbReference>
<dbReference type="InterPro" id="IPR005358">
    <property type="entry name" value="Puta_zinc/iron-chelating_dom"/>
</dbReference>
<dbReference type="STRING" id="1231391.GCA_000308195_01238"/>
<protein>
    <submittedName>
        <fullName evidence="2">Uncharacterized protein</fullName>
    </submittedName>
</protein>